<dbReference type="CDD" id="cd00063">
    <property type="entry name" value="FN3"/>
    <property type="match status" value="1"/>
</dbReference>
<feature type="domain" description="Protein kinase" evidence="4">
    <location>
        <begin position="268"/>
        <end position="526"/>
    </location>
</feature>
<dbReference type="InterPro" id="IPR003961">
    <property type="entry name" value="FN3_dom"/>
</dbReference>
<dbReference type="InterPro" id="IPR000719">
    <property type="entry name" value="Prot_kinase_dom"/>
</dbReference>
<sequence length="584" mass="62040">MYRAMPTVRSAGEHACDACDAVPARRQRVYTDHVWQGLSKRPWGLKLRRGASASSAAGGGPAEPGADGLVTELRAPELAEPAADVTATPGATATISCRAVATRATASWRKTAPETHALRHGGRFAISMTPDGLATLTIHACRASDAGVYCCLVSNELGGVQSSARLTVGAGGAPGVPAVRAHPGGGLVIQWDEATPAHLEYCRVGEGEWRRATETPAAANTLALEELPAGQYSFRLVCPRSGAAGPASGPAACGGGGAWQREQFARRYSVEEEVGRGRTARVLAARDTGTGQRVALKQVLAGRGADAMREYRILSRSAHGAVVRAMALFPEVPRAGAHTLVLEMVSGGPLLDWAASSPHLYTQQMVAHHTKQLLSALDWLHSINVAHLDVRPENVLVELGGSVPQLKLVDLGSAVETGEGGAGNTGREVLPPAPAQLEFAPPECVLGRPPAPAWDAWAAGVFLYLSPFLDESIEETTANIIKCDYCFPPEHWAAVGERAQHMIRGLLEPAPGRRLAPRAALQDPWFDEVSALCVTNYATPTNTSQMVCLHLPSRGFQLTARFHIDTVLNARLARWLNKRVPRNV</sequence>
<dbReference type="SUPFAM" id="SSF56112">
    <property type="entry name" value="Protein kinase-like (PK-like)"/>
    <property type="match status" value="1"/>
</dbReference>
<dbReference type="SMART" id="SM00409">
    <property type="entry name" value="IG"/>
    <property type="match status" value="1"/>
</dbReference>
<feature type="binding site" evidence="3">
    <location>
        <position position="297"/>
    </location>
    <ligand>
        <name>ATP</name>
        <dbReference type="ChEBI" id="CHEBI:30616"/>
    </ligand>
</feature>
<dbReference type="GO" id="GO:0030154">
    <property type="term" value="P:cell differentiation"/>
    <property type="evidence" value="ECO:0007669"/>
    <property type="project" value="UniProtKB-ARBA"/>
</dbReference>
<gene>
    <name evidence="6" type="ORF">SFRICE_024372</name>
</gene>
<dbReference type="InterPro" id="IPR013783">
    <property type="entry name" value="Ig-like_fold"/>
</dbReference>
<dbReference type="AlphaFoldDB" id="A0A2H1WJM6"/>
<organism evidence="6">
    <name type="scientific">Spodoptera frugiperda</name>
    <name type="common">Fall armyworm</name>
    <dbReference type="NCBI Taxonomy" id="7108"/>
    <lineage>
        <taxon>Eukaryota</taxon>
        <taxon>Metazoa</taxon>
        <taxon>Ecdysozoa</taxon>
        <taxon>Arthropoda</taxon>
        <taxon>Hexapoda</taxon>
        <taxon>Insecta</taxon>
        <taxon>Pterygota</taxon>
        <taxon>Neoptera</taxon>
        <taxon>Endopterygota</taxon>
        <taxon>Lepidoptera</taxon>
        <taxon>Glossata</taxon>
        <taxon>Ditrysia</taxon>
        <taxon>Noctuoidea</taxon>
        <taxon>Noctuidae</taxon>
        <taxon>Amphipyrinae</taxon>
        <taxon>Spodoptera</taxon>
    </lineage>
</organism>
<dbReference type="InterPro" id="IPR036179">
    <property type="entry name" value="Ig-like_dom_sf"/>
</dbReference>
<dbReference type="GO" id="GO:0004672">
    <property type="term" value="F:protein kinase activity"/>
    <property type="evidence" value="ECO:0007669"/>
    <property type="project" value="InterPro"/>
</dbReference>
<dbReference type="InterPro" id="IPR011009">
    <property type="entry name" value="Kinase-like_dom_sf"/>
</dbReference>
<dbReference type="GO" id="GO:0009653">
    <property type="term" value="P:anatomical structure morphogenesis"/>
    <property type="evidence" value="ECO:0007669"/>
    <property type="project" value="UniProtKB-ARBA"/>
</dbReference>
<dbReference type="PANTHER" id="PTHR24347">
    <property type="entry name" value="SERINE/THREONINE-PROTEIN KINASE"/>
    <property type="match status" value="1"/>
</dbReference>
<dbReference type="Gene3D" id="2.60.40.10">
    <property type="entry name" value="Immunoglobulins"/>
    <property type="match status" value="1"/>
</dbReference>
<dbReference type="SUPFAM" id="SSF48726">
    <property type="entry name" value="Immunoglobulin"/>
    <property type="match status" value="1"/>
</dbReference>
<comment type="similarity">
    <text evidence="1">Belongs to the protein kinase superfamily. CAMK Ser/Thr protein kinase family.</text>
</comment>
<evidence type="ECO:0000256" key="3">
    <source>
        <dbReference type="PROSITE-ProRule" id="PRU10141"/>
    </source>
</evidence>
<dbReference type="PROSITE" id="PS50835">
    <property type="entry name" value="IG_LIKE"/>
    <property type="match status" value="1"/>
</dbReference>
<keyword evidence="3" id="KW-0547">Nucleotide-binding</keyword>
<evidence type="ECO:0000313" key="6">
    <source>
        <dbReference type="EMBL" id="SOQ53238.1"/>
    </source>
</evidence>
<dbReference type="PROSITE" id="PS50011">
    <property type="entry name" value="PROTEIN_KINASE_DOM"/>
    <property type="match status" value="1"/>
</dbReference>
<dbReference type="InterPro" id="IPR013098">
    <property type="entry name" value="Ig_I-set"/>
</dbReference>
<dbReference type="InterPro" id="IPR017441">
    <property type="entry name" value="Protein_kinase_ATP_BS"/>
</dbReference>
<dbReference type="Gene3D" id="1.10.510.10">
    <property type="entry name" value="Transferase(Phosphotransferase) domain 1"/>
    <property type="match status" value="1"/>
</dbReference>
<dbReference type="EMBL" id="ODYU01009079">
    <property type="protein sequence ID" value="SOQ53238.1"/>
    <property type="molecule type" value="Genomic_DNA"/>
</dbReference>
<dbReference type="Pfam" id="PF00069">
    <property type="entry name" value="Pkinase"/>
    <property type="match status" value="1"/>
</dbReference>
<dbReference type="Pfam" id="PF07679">
    <property type="entry name" value="I-set"/>
    <property type="match status" value="1"/>
</dbReference>
<evidence type="ECO:0000256" key="1">
    <source>
        <dbReference type="ARBA" id="ARBA00006692"/>
    </source>
</evidence>
<evidence type="ECO:0000256" key="2">
    <source>
        <dbReference type="ARBA" id="ARBA00023319"/>
    </source>
</evidence>
<feature type="domain" description="Ig-like" evidence="5">
    <location>
        <begin position="76"/>
        <end position="167"/>
    </location>
</feature>
<name>A0A2H1WJM6_SPOFR</name>
<keyword evidence="2" id="KW-0393">Immunoglobulin domain</keyword>
<protein>
    <submittedName>
        <fullName evidence="6">SFRICE_024372</fullName>
    </submittedName>
</protein>
<reference evidence="6" key="1">
    <citation type="submission" date="2016-07" db="EMBL/GenBank/DDBJ databases">
        <authorList>
            <person name="Bretaudeau A."/>
        </authorList>
    </citation>
    <scope>NUCLEOTIDE SEQUENCE</scope>
    <source>
        <strain evidence="6">Rice</strain>
        <tissue evidence="6">Whole body</tissue>
    </source>
</reference>
<dbReference type="InterPro" id="IPR007110">
    <property type="entry name" value="Ig-like_dom"/>
</dbReference>
<accession>A0A2H1WJM6</accession>
<dbReference type="GO" id="GO:0005524">
    <property type="term" value="F:ATP binding"/>
    <property type="evidence" value="ECO:0007669"/>
    <property type="project" value="UniProtKB-UniRule"/>
</dbReference>
<keyword evidence="3" id="KW-0067">ATP-binding</keyword>
<evidence type="ECO:0000259" key="4">
    <source>
        <dbReference type="PROSITE" id="PS50011"/>
    </source>
</evidence>
<dbReference type="InterPro" id="IPR003599">
    <property type="entry name" value="Ig_sub"/>
</dbReference>
<proteinExistence type="inferred from homology"/>
<dbReference type="PROSITE" id="PS00107">
    <property type="entry name" value="PROTEIN_KINASE_ATP"/>
    <property type="match status" value="1"/>
</dbReference>
<evidence type="ECO:0000259" key="5">
    <source>
        <dbReference type="PROSITE" id="PS50835"/>
    </source>
</evidence>